<feature type="transmembrane region" description="Helical" evidence="7">
    <location>
        <begin position="105"/>
        <end position="127"/>
    </location>
</feature>
<keyword evidence="2" id="KW-1003">Cell membrane</keyword>
<feature type="transmembrane region" description="Helical" evidence="7">
    <location>
        <begin position="148"/>
        <end position="168"/>
    </location>
</feature>
<name>A0A7W7I230_9ACTN</name>
<proteinExistence type="predicted"/>
<reference evidence="8 9" key="1">
    <citation type="submission" date="2020-08" db="EMBL/GenBank/DDBJ databases">
        <title>Sequencing the genomes of 1000 actinobacteria strains.</title>
        <authorList>
            <person name="Klenk H.-P."/>
        </authorList>
    </citation>
    <scope>NUCLEOTIDE SEQUENCE [LARGE SCALE GENOMIC DNA]</scope>
    <source>
        <strain evidence="8 9">DSM 43149</strain>
    </source>
</reference>
<evidence type="ECO:0000313" key="8">
    <source>
        <dbReference type="EMBL" id="MBB4765041.1"/>
    </source>
</evidence>
<evidence type="ECO:0000256" key="2">
    <source>
        <dbReference type="ARBA" id="ARBA00022475"/>
    </source>
</evidence>
<evidence type="ECO:0000256" key="7">
    <source>
        <dbReference type="SAM" id="Phobius"/>
    </source>
</evidence>
<gene>
    <name evidence="8" type="ORF">BJ971_005597</name>
</gene>
<feature type="transmembrane region" description="Helical" evidence="7">
    <location>
        <begin position="49"/>
        <end position="68"/>
    </location>
</feature>
<feature type="transmembrane region" description="Helical" evidence="7">
    <location>
        <begin position="250"/>
        <end position="272"/>
    </location>
</feature>
<comment type="subcellular location">
    <subcellularLocation>
        <location evidence="1">Cell membrane</location>
        <topology evidence="1">Multi-pass membrane protein</topology>
    </subcellularLocation>
</comment>
<evidence type="ECO:0000256" key="3">
    <source>
        <dbReference type="ARBA" id="ARBA00022692"/>
    </source>
</evidence>
<keyword evidence="9" id="KW-1185">Reference proteome</keyword>
<sequence>MESEATIGGRLRSLAEGARRKTPPPLLRTATRTATGLQEIEPFDRAMTLAAQTFTSVFPLIIAVAALLPAGSKSLPDRISDGLGLPDSSRAVLELVLPVQPETRGAFGVLGLVIVVFSATSLSRALARMYAKVWQVPPSAGLTNGWRWVAVLFGVALSFLTVRALYAASHGNTYGTAGTLLLTLILNSLLWIWAPWLLLARRVSWRRLLPGGVIMGACTVVTSIAGGVYLPRALVSASHQFGALGIAFTYIGWLFIVAFVLVCSTVLGAVLARDESRLARLIVGERPDPAGQD</sequence>
<dbReference type="Pfam" id="PF03631">
    <property type="entry name" value="Virul_fac_BrkB"/>
    <property type="match status" value="1"/>
</dbReference>
<feature type="transmembrane region" description="Helical" evidence="7">
    <location>
        <begin position="174"/>
        <end position="196"/>
    </location>
</feature>
<keyword evidence="3 7" id="KW-0812">Transmembrane</keyword>
<evidence type="ECO:0000256" key="1">
    <source>
        <dbReference type="ARBA" id="ARBA00004651"/>
    </source>
</evidence>
<evidence type="ECO:0000256" key="5">
    <source>
        <dbReference type="ARBA" id="ARBA00023136"/>
    </source>
</evidence>
<feature type="transmembrane region" description="Helical" evidence="7">
    <location>
        <begin position="208"/>
        <end position="230"/>
    </location>
</feature>
<organism evidence="8 9">
    <name type="scientific">Actinoplanes digitatis</name>
    <dbReference type="NCBI Taxonomy" id="1868"/>
    <lineage>
        <taxon>Bacteria</taxon>
        <taxon>Bacillati</taxon>
        <taxon>Actinomycetota</taxon>
        <taxon>Actinomycetes</taxon>
        <taxon>Micromonosporales</taxon>
        <taxon>Micromonosporaceae</taxon>
        <taxon>Actinoplanes</taxon>
    </lineage>
</organism>
<dbReference type="PANTHER" id="PTHR30213:SF1">
    <property type="entry name" value="INNER MEMBRANE PROTEIN YHJD"/>
    <property type="match status" value="1"/>
</dbReference>
<comment type="caution">
    <text evidence="8">The sequence shown here is derived from an EMBL/GenBank/DDBJ whole genome shotgun (WGS) entry which is preliminary data.</text>
</comment>
<evidence type="ECO:0000256" key="4">
    <source>
        <dbReference type="ARBA" id="ARBA00022989"/>
    </source>
</evidence>
<accession>A0A7W7I230</accession>
<dbReference type="PANTHER" id="PTHR30213">
    <property type="entry name" value="INNER MEMBRANE PROTEIN YHJD"/>
    <property type="match status" value="1"/>
</dbReference>
<dbReference type="InterPro" id="IPR017039">
    <property type="entry name" value="Virul_fac_BrkB"/>
</dbReference>
<dbReference type="Proteomes" id="UP000578112">
    <property type="component" value="Unassembled WGS sequence"/>
</dbReference>
<protein>
    <submittedName>
        <fullName evidence="8">Membrane protein</fullName>
    </submittedName>
</protein>
<dbReference type="AlphaFoldDB" id="A0A7W7I230"/>
<dbReference type="GO" id="GO:0005886">
    <property type="term" value="C:plasma membrane"/>
    <property type="evidence" value="ECO:0007669"/>
    <property type="project" value="UniProtKB-SubCell"/>
</dbReference>
<keyword evidence="5 7" id="KW-0472">Membrane</keyword>
<evidence type="ECO:0000313" key="9">
    <source>
        <dbReference type="Proteomes" id="UP000578112"/>
    </source>
</evidence>
<keyword evidence="4 7" id="KW-1133">Transmembrane helix</keyword>
<dbReference type="EMBL" id="JACHNH010000001">
    <property type="protein sequence ID" value="MBB4765041.1"/>
    <property type="molecule type" value="Genomic_DNA"/>
</dbReference>
<evidence type="ECO:0000256" key="6">
    <source>
        <dbReference type="SAM" id="MobiDB-lite"/>
    </source>
</evidence>
<feature type="region of interest" description="Disordered" evidence="6">
    <location>
        <begin position="1"/>
        <end position="26"/>
    </location>
</feature>
<dbReference type="RefSeq" id="WP_184996162.1">
    <property type="nucleotide sequence ID" value="NZ_BOMK01000086.1"/>
</dbReference>